<feature type="non-terminal residue" evidence="1">
    <location>
        <position position="1"/>
    </location>
</feature>
<organism evidence="1">
    <name type="scientific">Tetraselmis sp. GSL018</name>
    <dbReference type="NCBI Taxonomy" id="582737"/>
    <lineage>
        <taxon>Eukaryota</taxon>
        <taxon>Viridiplantae</taxon>
        <taxon>Chlorophyta</taxon>
        <taxon>core chlorophytes</taxon>
        <taxon>Chlorodendrophyceae</taxon>
        <taxon>Chlorodendrales</taxon>
        <taxon>Chlorodendraceae</taxon>
        <taxon>Tetraselmis</taxon>
    </lineage>
</organism>
<name>A0A061QLF7_9CHLO</name>
<sequence>AAASTAFTHVHGWQVERAASSPEDKGCSVVRAYLDATRQTQGDGVGRRERVCRLASDPHLLAHMLPSLHSLAEQLWGSRPVSRLLLV</sequence>
<reference evidence="1" key="1">
    <citation type="submission" date="2014-05" db="EMBL/GenBank/DDBJ databases">
        <title>The transcriptome of the halophilic microalga Tetraselmis sp. GSL018 isolated from the Great Salt Lake, Utah.</title>
        <authorList>
            <person name="Jinkerson R.E."/>
            <person name="D'Adamo S."/>
            <person name="Posewitz M.C."/>
        </authorList>
    </citation>
    <scope>NUCLEOTIDE SEQUENCE</scope>
    <source>
        <strain evidence="1">GSL018</strain>
    </source>
</reference>
<protein>
    <submittedName>
        <fullName evidence="1">Uncharacterized protein</fullName>
    </submittedName>
</protein>
<evidence type="ECO:0000313" key="1">
    <source>
        <dbReference type="EMBL" id="JAC61502.1"/>
    </source>
</evidence>
<feature type="non-terminal residue" evidence="1">
    <location>
        <position position="87"/>
    </location>
</feature>
<accession>A0A061QLF7</accession>
<dbReference type="EMBL" id="GBEZ01025606">
    <property type="protein sequence ID" value="JAC61502.1"/>
    <property type="molecule type" value="Transcribed_RNA"/>
</dbReference>
<dbReference type="AlphaFoldDB" id="A0A061QLF7"/>
<gene>
    <name evidence="1" type="ORF">TSPGSL018_26050</name>
</gene>
<proteinExistence type="predicted"/>